<dbReference type="PROSITE" id="PS50109">
    <property type="entry name" value="HIS_KIN"/>
    <property type="match status" value="1"/>
</dbReference>
<keyword evidence="4" id="KW-0597">Phosphoprotein</keyword>
<dbReference type="Pfam" id="PF02518">
    <property type="entry name" value="HATPase_c"/>
    <property type="match status" value="1"/>
</dbReference>
<dbReference type="SMART" id="SM00388">
    <property type="entry name" value="HisKA"/>
    <property type="match status" value="1"/>
</dbReference>
<dbReference type="PANTHER" id="PTHR45436">
    <property type="entry name" value="SENSOR HISTIDINE KINASE YKOH"/>
    <property type="match status" value="1"/>
</dbReference>
<reference evidence="13" key="1">
    <citation type="submission" date="2022-06" db="EMBL/GenBank/DDBJ databases">
        <title>Genome public.</title>
        <authorList>
            <person name="Sun Q."/>
        </authorList>
    </citation>
    <scope>NUCLEOTIDE SEQUENCE</scope>
    <source>
        <strain evidence="13">CWNU-1</strain>
    </source>
</reference>
<comment type="subcellular location">
    <subcellularLocation>
        <location evidence="2">Cell membrane</location>
    </subcellularLocation>
</comment>
<sequence length="427" mass="45839">MGVRKLAAAGRGLGNLRSLAWKIAALVVAASCAVAMAVGVLVHQATAERFQAEGQAYALEELESAVKDYERREGDYLVGVETDPEEIPPELLSSLRGTQEPDTWYDTQSRNGPWMWAGEFVGGRLFAIQVHRGSEELTLAALDRSMVKASAATLMVIVPISLVITELLSRRLRRVAGTARRIADGDLDARTRAGGRGGDEITEIAGAVDSMAHSLQERLLNEQRFTADVAHELRTPLMGLVTSTGLLEDGEVTELVRDRVRVLGGLVEDLLEISRLDAGAEAADSRFVPIGSVVEASVARTGQRTRTMISDNQQVSTDPRRLDRIIANLVLNAHRHGRQPVEVRVDGTTVVVRDHGPGFPDSLLADGPQRFRTGALERGHGHGLGLTIALGQAQVIGATLHFANADDGGAMAVLRLPEPDPSGPDFS</sequence>
<evidence type="ECO:0000256" key="1">
    <source>
        <dbReference type="ARBA" id="ARBA00000085"/>
    </source>
</evidence>
<keyword evidence="10" id="KW-0472">Membrane</keyword>
<proteinExistence type="predicted"/>
<dbReference type="EMBL" id="JAMQAW010000009">
    <property type="protein sequence ID" value="MCM2388829.1"/>
    <property type="molecule type" value="Genomic_DNA"/>
</dbReference>
<keyword evidence="7 13" id="KW-0418">Kinase</keyword>
<dbReference type="InterPro" id="IPR003661">
    <property type="entry name" value="HisK_dim/P_dom"/>
</dbReference>
<evidence type="ECO:0000256" key="3">
    <source>
        <dbReference type="ARBA" id="ARBA00012438"/>
    </source>
</evidence>
<evidence type="ECO:0000313" key="14">
    <source>
        <dbReference type="Proteomes" id="UP001431429"/>
    </source>
</evidence>
<keyword evidence="8 10" id="KW-1133">Transmembrane helix</keyword>
<organism evidence="13 14">
    <name type="scientific">Streptomyces albipurpureus</name>
    <dbReference type="NCBI Taxonomy" id="2897419"/>
    <lineage>
        <taxon>Bacteria</taxon>
        <taxon>Bacillati</taxon>
        <taxon>Actinomycetota</taxon>
        <taxon>Actinomycetes</taxon>
        <taxon>Kitasatosporales</taxon>
        <taxon>Streptomycetaceae</taxon>
        <taxon>Streptomyces</taxon>
    </lineage>
</organism>
<comment type="caution">
    <text evidence="13">The sequence shown here is derived from an EMBL/GenBank/DDBJ whole genome shotgun (WGS) entry which is preliminary data.</text>
</comment>
<dbReference type="Gene3D" id="1.10.287.130">
    <property type="match status" value="1"/>
</dbReference>
<evidence type="ECO:0000259" key="11">
    <source>
        <dbReference type="PROSITE" id="PS50109"/>
    </source>
</evidence>
<dbReference type="SUPFAM" id="SSF158472">
    <property type="entry name" value="HAMP domain-like"/>
    <property type="match status" value="1"/>
</dbReference>
<dbReference type="Gene3D" id="6.10.340.10">
    <property type="match status" value="1"/>
</dbReference>
<dbReference type="InterPro" id="IPR003594">
    <property type="entry name" value="HATPase_dom"/>
</dbReference>
<dbReference type="Gene3D" id="3.30.565.10">
    <property type="entry name" value="Histidine kinase-like ATPase, C-terminal domain"/>
    <property type="match status" value="1"/>
</dbReference>
<dbReference type="RefSeq" id="WP_250919179.1">
    <property type="nucleotide sequence ID" value="NZ_JAMQAW010000009.1"/>
</dbReference>
<evidence type="ECO:0000256" key="2">
    <source>
        <dbReference type="ARBA" id="ARBA00004236"/>
    </source>
</evidence>
<dbReference type="SMART" id="SM00387">
    <property type="entry name" value="HATPase_c"/>
    <property type="match status" value="1"/>
</dbReference>
<name>A0ABT0UK63_9ACTN</name>
<evidence type="ECO:0000313" key="13">
    <source>
        <dbReference type="EMBL" id="MCM2388829.1"/>
    </source>
</evidence>
<evidence type="ECO:0000256" key="7">
    <source>
        <dbReference type="ARBA" id="ARBA00022777"/>
    </source>
</evidence>
<protein>
    <recommendedName>
        <fullName evidence="3">histidine kinase</fullName>
        <ecNumber evidence="3">2.7.13.3</ecNumber>
    </recommendedName>
</protein>
<comment type="catalytic activity">
    <reaction evidence="1">
        <text>ATP + protein L-histidine = ADP + protein N-phospho-L-histidine.</text>
        <dbReference type="EC" id="2.7.13.3"/>
    </reaction>
</comment>
<dbReference type="SMART" id="SM00304">
    <property type="entry name" value="HAMP"/>
    <property type="match status" value="1"/>
</dbReference>
<evidence type="ECO:0000259" key="12">
    <source>
        <dbReference type="PROSITE" id="PS50885"/>
    </source>
</evidence>
<gene>
    <name evidence="13" type="ORF">NBG84_11090</name>
</gene>
<evidence type="ECO:0000256" key="6">
    <source>
        <dbReference type="ARBA" id="ARBA00022692"/>
    </source>
</evidence>
<dbReference type="InterPro" id="IPR036097">
    <property type="entry name" value="HisK_dim/P_sf"/>
</dbReference>
<dbReference type="InterPro" id="IPR005467">
    <property type="entry name" value="His_kinase_dom"/>
</dbReference>
<dbReference type="SUPFAM" id="SSF47384">
    <property type="entry name" value="Homodimeric domain of signal transducing histidine kinase"/>
    <property type="match status" value="1"/>
</dbReference>
<keyword evidence="9" id="KW-0902">Two-component regulatory system</keyword>
<dbReference type="CDD" id="cd06225">
    <property type="entry name" value="HAMP"/>
    <property type="match status" value="1"/>
</dbReference>
<evidence type="ECO:0000256" key="10">
    <source>
        <dbReference type="SAM" id="Phobius"/>
    </source>
</evidence>
<evidence type="ECO:0000256" key="4">
    <source>
        <dbReference type="ARBA" id="ARBA00022553"/>
    </source>
</evidence>
<dbReference type="PANTHER" id="PTHR45436:SF5">
    <property type="entry name" value="SENSOR HISTIDINE KINASE TRCS"/>
    <property type="match status" value="1"/>
</dbReference>
<dbReference type="InterPro" id="IPR036890">
    <property type="entry name" value="HATPase_C_sf"/>
</dbReference>
<evidence type="ECO:0000256" key="8">
    <source>
        <dbReference type="ARBA" id="ARBA00022989"/>
    </source>
</evidence>
<dbReference type="PROSITE" id="PS50885">
    <property type="entry name" value="HAMP"/>
    <property type="match status" value="1"/>
</dbReference>
<dbReference type="SUPFAM" id="SSF55874">
    <property type="entry name" value="ATPase domain of HSP90 chaperone/DNA topoisomerase II/histidine kinase"/>
    <property type="match status" value="1"/>
</dbReference>
<accession>A0ABT0UK63</accession>
<keyword evidence="5" id="KW-0808">Transferase</keyword>
<dbReference type="Proteomes" id="UP001431429">
    <property type="component" value="Unassembled WGS sequence"/>
</dbReference>
<dbReference type="EC" id="2.7.13.3" evidence="3"/>
<evidence type="ECO:0000256" key="9">
    <source>
        <dbReference type="ARBA" id="ARBA00023012"/>
    </source>
</evidence>
<feature type="domain" description="HAMP" evidence="12">
    <location>
        <begin position="166"/>
        <end position="220"/>
    </location>
</feature>
<dbReference type="Pfam" id="PF00672">
    <property type="entry name" value="HAMP"/>
    <property type="match status" value="1"/>
</dbReference>
<feature type="transmembrane region" description="Helical" evidence="10">
    <location>
        <begin position="21"/>
        <end position="42"/>
    </location>
</feature>
<dbReference type="CDD" id="cd00082">
    <property type="entry name" value="HisKA"/>
    <property type="match status" value="1"/>
</dbReference>
<dbReference type="InterPro" id="IPR003660">
    <property type="entry name" value="HAMP_dom"/>
</dbReference>
<dbReference type="GO" id="GO:0016301">
    <property type="term" value="F:kinase activity"/>
    <property type="evidence" value="ECO:0007669"/>
    <property type="project" value="UniProtKB-KW"/>
</dbReference>
<evidence type="ECO:0000256" key="5">
    <source>
        <dbReference type="ARBA" id="ARBA00022679"/>
    </source>
</evidence>
<feature type="domain" description="Histidine kinase" evidence="11">
    <location>
        <begin position="228"/>
        <end position="420"/>
    </location>
</feature>
<keyword evidence="14" id="KW-1185">Reference proteome</keyword>
<dbReference type="InterPro" id="IPR050428">
    <property type="entry name" value="TCS_sensor_his_kinase"/>
</dbReference>
<keyword evidence="6 10" id="KW-0812">Transmembrane</keyword>
<dbReference type="Pfam" id="PF00512">
    <property type="entry name" value="HisKA"/>
    <property type="match status" value="1"/>
</dbReference>